<proteinExistence type="predicted"/>
<organism evidence="2 3">
    <name type="scientific">Elliptochloris bilobata</name>
    <dbReference type="NCBI Taxonomy" id="381761"/>
    <lineage>
        <taxon>Eukaryota</taxon>
        <taxon>Viridiplantae</taxon>
        <taxon>Chlorophyta</taxon>
        <taxon>core chlorophytes</taxon>
        <taxon>Trebouxiophyceae</taxon>
        <taxon>Trebouxiophyceae incertae sedis</taxon>
        <taxon>Elliptochloris clade</taxon>
        <taxon>Elliptochloris</taxon>
    </lineage>
</organism>
<keyword evidence="1" id="KW-0472">Membrane</keyword>
<sequence length="296" mass="30705">MLAGCGDGEEELVMSMFSEKPAETKLLLTLLTFGVTLGGSIGVCALTGEAGDFFGGASWSWETAAAAAVGALASGPLVALYAAMWMPSARAAFPAVDSRQNGVAGTLRPILNNLSWAQAAAVCVLDVSSTVALQLPALQGALAKSFGLYATFLQDKGVPVPAGVPEAAALASTAALWGAAFYAYYAATAEEVEVVDTAVANADRYYRLVAMGMASRSGDAEWEAALFKAAAAQWLSEKKANSSLNALLQIFEVVFLGMLWRATGNLAAPLTAALLANAVDFACVYRSMPRTEDSQH</sequence>
<evidence type="ECO:0000313" key="2">
    <source>
        <dbReference type="EMBL" id="KAK9837306.1"/>
    </source>
</evidence>
<dbReference type="AlphaFoldDB" id="A0AAW1RV99"/>
<feature type="transmembrane region" description="Helical" evidence="1">
    <location>
        <begin position="26"/>
        <end position="48"/>
    </location>
</feature>
<comment type="caution">
    <text evidence="2">The sequence shown here is derived from an EMBL/GenBank/DDBJ whole genome shotgun (WGS) entry which is preliminary data.</text>
</comment>
<dbReference type="EMBL" id="JALJOU010000022">
    <property type="protein sequence ID" value="KAK9837306.1"/>
    <property type="molecule type" value="Genomic_DNA"/>
</dbReference>
<keyword evidence="3" id="KW-1185">Reference proteome</keyword>
<accession>A0AAW1RV99</accession>
<gene>
    <name evidence="2" type="ORF">WJX81_005260</name>
</gene>
<reference evidence="2 3" key="1">
    <citation type="journal article" date="2024" name="Nat. Commun.">
        <title>Phylogenomics reveals the evolutionary origins of lichenization in chlorophyte algae.</title>
        <authorList>
            <person name="Puginier C."/>
            <person name="Libourel C."/>
            <person name="Otte J."/>
            <person name="Skaloud P."/>
            <person name="Haon M."/>
            <person name="Grisel S."/>
            <person name="Petersen M."/>
            <person name="Berrin J.G."/>
            <person name="Delaux P.M."/>
            <person name="Dal Grande F."/>
            <person name="Keller J."/>
        </authorList>
    </citation>
    <scope>NUCLEOTIDE SEQUENCE [LARGE SCALE GENOMIC DNA]</scope>
    <source>
        <strain evidence="2 3">SAG 245.80</strain>
    </source>
</reference>
<dbReference type="Proteomes" id="UP001445335">
    <property type="component" value="Unassembled WGS sequence"/>
</dbReference>
<protein>
    <submittedName>
        <fullName evidence="2">Uncharacterized protein</fullName>
    </submittedName>
</protein>
<feature type="transmembrane region" description="Helical" evidence="1">
    <location>
        <begin position="63"/>
        <end position="83"/>
    </location>
</feature>
<keyword evidence="1" id="KW-1133">Transmembrane helix</keyword>
<name>A0AAW1RV99_9CHLO</name>
<keyword evidence="1" id="KW-0812">Transmembrane</keyword>
<evidence type="ECO:0000256" key="1">
    <source>
        <dbReference type="SAM" id="Phobius"/>
    </source>
</evidence>
<evidence type="ECO:0000313" key="3">
    <source>
        <dbReference type="Proteomes" id="UP001445335"/>
    </source>
</evidence>